<keyword evidence="6" id="KW-1185">Reference proteome</keyword>
<feature type="repeat" description="TPR" evidence="3">
    <location>
        <begin position="205"/>
        <end position="238"/>
    </location>
</feature>
<dbReference type="PANTHER" id="PTHR45586:SF1">
    <property type="entry name" value="LIPOPOLYSACCHARIDE ASSEMBLY PROTEIN B"/>
    <property type="match status" value="1"/>
</dbReference>
<dbReference type="PANTHER" id="PTHR45586">
    <property type="entry name" value="TPR REPEAT-CONTAINING PROTEIN PA4667"/>
    <property type="match status" value="1"/>
</dbReference>
<dbReference type="InParanoid" id="F8ACY2"/>
<dbReference type="Gene3D" id="1.25.40.10">
    <property type="entry name" value="Tetratricopeptide repeat domain"/>
    <property type="match status" value="2"/>
</dbReference>
<dbReference type="Proteomes" id="UP000006793">
    <property type="component" value="Chromosome"/>
</dbReference>
<evidence type="ECO:0000256" key="1">
    <source>
        <dbReference type="ARBA" id="ARBA00022737"/>
    </source>
</evidence>
<evidence type="ECO:0000313" key="6">
    <source>
        <dbReference type="Proteomes" id="UP000006793"/>
    </source>
</evidence>
<dbReference type="PROSITE" id="PS50293">
    <property type="entry name" value="TPR_REGION"/>
    <property type="match status" value="1"/>
</dbReference>
<keyword evidence="1" id="KW-0677">Repeat</keyword>
<dbReference type="InterPro" id="IPR011990">
    <property type="entry name" value="TPR-like_helical_dom_sf"/>
</dbReference>
<dbReference type="HOGENOM" id="CLU_007251_3_0_0"/>
<dbReference type="Pfam" id="PF14559">
    <property type="entry name" value="TPR_19"/>
    <property type="match status" value="2"/>
</dbReference>
<name>F8ACY2_THEID</name>
<evidence type="ECO:0000256" key="3">
    <source>
        <dbReference type="PROSITE-ProRule" id="PRU00339"/>
    </source>
</evidence>
<gene>
    <name evidence="5" type="ordered locus">Thein_0899</name>
</gene>
<reference evidence="6" key="1">
    <citation type="submission" date="2011-04" db="EMBL/GenBank/DDBJ databases">
        <title>The complete genome of Thermodesulfatator indicus DSM 15286.</title>
        <authorList>
            <person name="Lucas S."/>
            <person name="Copeland A."/>
            <person name="Lapidus A."/>
            <person name="Bruce D."/>
            <person name="Goodwin L."/>
            <person name="Pitluck S."/>
            <person name="Peters L."/>
            <person name="Kyrpides N."/>
            <person name="Mavromatis K."/>
            <person name="Pagani I."/>
            <person name="Ivanova N."/>
            <person name="Saunders L."/>
            <person name="Detter J.C."/>
            <person name="Tapia R."/>
            <person name="Han C."/>
            <person name="Land M."/>
            <person name="Hauser L."/>
            <person name="Markowitz V."/>
            <person name="Cheng J.-F."/>
            <person name="Hugenholtz P."/>
            <person name="Woyke T."/>
            <person name="Wu D."/>
            <person name="Spring S."/>
            <person name="Schroeder M."/>
            <person name="Brambilla E."/>
            <person name="Klenk H.-P."/>
            <person name="Eisen J.A."/>
        </authorList>
    </citation>
    <scope>NUCLEOTIDE SEQUENCE [LARGE SCALE GENOMIC DNA]</scope>
    <source>
        <strain evidence="6">DSM 15286 / JCM 11887 / CIR29812</strain>
    </source>
</reference>
<feature type="repeat" description="TPR" evidence="3">
    <location>
        <begin position="475"/>
        <end position="508"/>
    </location>
</feature>
<dbReference type="eggNOG" id="COG0457">
    <property type="taxonomic scope" value="Bacteria"/>
</dbReference>
<organism evidence="5 6">
    <name type="scientific">Thermodesulfatator indicus (strain DSM 15286 / JCM 11887 / CIR29812)</name>
    <dbReference type="NCBI Taxonomy" id="667014"/>
    <lineage>
        <taxon>Bacteria</taxon>
        <taxon>Pseudomonadati</taxon>
        <taxon>Thermodesulfobacteriota</taxon>
        <taxon>Thermodesulfobacteria</taxon>
        <taxon>Thermodesulfobacteriales</taxon>
        <taxon>Thermodesulfatatoraceae</taxon>
        <taxon>Thermodesulfatator</taxon>
    </lineage>
</organism>
<dbReference type="InterPro" id="IPR051012">
    <property type="entry name" value="CellSynth/LPSAsmb/PSIAsmb"/>
</dbReference>
<keyword evidence="2 3" id="KW-0802">TPR repeat</keyword>
<sequence>MQKIILWPLKVLSLGLFLGLLISSNLWAKCPPAEAYYYYLVGEQFLLQGNLVSARKALERVVRCDPKALTPQKDLLKIYIQMRQYEKAISLAQKILKESPGDKDTLFLLARAYWFQQRPLRAAETLEKLLEKDPNNAEALSILTSIYLEQNKLEKAIKVLERLAKKNPENPVIYLELARVYRKKGDFDQARKYYSKALKLEPDNLKILLEYGDFLEKIGAFKEAQKIYEEALAQNPEQFHLYEALLKLYVNSNEFEKALELINKLEELVGERPQLLFRKALLLMDLNREKEAEKALEKVLEKKPDFYAALFYLGIAKEKQGLKEEALKIYQKIPPDSEVFPLALRRIAALTRDPQKVYSLVEKALASQPDNKDLYLLAASIFDQLDACDLGLSLMKKGLSQFSEDLDFMSSYAMLLVCTGNDEEVLKVLTPLLKKYPDDPDLLNFIGYTLADLNRDLDRAEKYIKKALSKKPESGYIIDSLAWVQFRKGKYQEALKNIQKALELSPNDPIIHEHYGDILKALGRPKEACKAYEKSLSFAKKKRDRERITGKIEKLCRKNSS</sequence>
<dbReference type="InterPro" id="IPR018704">
    <property type="entry name" value="SecYEG/CpoB_TPR"/>
</dbReference>
<dbReference type="SMART" id="SM00386">
    <property type="entry name" value="HAT"/>
    <property type="match status" value="5"/>
</dbReference>
<evidence type="ECO:0000259" key="4">
    <source>
        <dbReference type="Pfam" id="PF09976"/>
    </source>
</evidence>
<dbReference type="AlphaFoldDB" id="F8ACY2"/>
<dbReference type="RefSeq" id="WP_013907519.1">
    <property type="nucleotide sequence ID" value="NC_015681.1"/>
</dbReference>
<dbReference type="Pfam" id="PF09976">
    <property type="entry name" value="TPR_21"/>
    <property type="match status" value="1"/>
</dbReference>
<feature type="repeat" description="TPR" evidence="3">
    <location>
        <begin position="137"/>
        <end position="170"/>
    </location>
</feature>
<evidence type="ECO:0000313" key="5">
    <source>
        <dbReference type="EMBL" id="AEH44776.1"/>
    </source>
</evidence>
<proteinExistence type="predicted"/>
<protein>
    <submittedName>
        <fullName evidence="5">Tetratricopeptide TPR_1 repeat-containing protein</fullName>
    </submittedName>
</protein>
<evidence type="ECO:0000256" key="2">
    <source>
        <dbReference type="ARBA" id="ARBA00022803"/>
    </source>
</evidence>
<dbReference type="KEGG" id="tid:Thein_0899"/>
<dbReference type="OrthoDB" id="9814220at2"/>
<dbReference type="SMART" id="SM00028">
    <property type="entry name" value="TPR"/>
    <property type="match status" value="11"/>
</dbReference>
<dbReference type="PaxDb" id="667014-Thein_0899"/>
<reference evidence="5 6" key="2">
    <citation type="journal article" date="2012" name="Stand. Genomic Sci.">
        <title>Complete genome sequence of the thermophilic sulfate-reducing ocean bacterium Thermodesulfatator indicus type strain (CIR29812(T)).</title>
        <authorList>
            <person name="Anderson I."/>
            <person name="Saunders E."/>
            <person name="Lapidus A."/>
            <person name="Nolan M."/>
            <person name="Lucas S."/>
            <person name="Tice H."/>
            <person name="Del Rio T.G."/>
            <person name="Cheng J.F."/>
            <person name="Han C."/>
            <person name="Tapia R."/>
            <person name="Goodwin L.A."/>
            <person name="Pitluck S."/>
            <person name="Liolios K."/>
            <person name="Mavromatis K."/>
            <person name="Pagani I."/>
            <person name="Ivanova N."/>
            <person name="Mikhailova N."/>
            <person name="Pati A."/>
            <person name="Chen A."/>
            <person name="Palaniappan K."/>
            <person name="Land M."/>
            <person name="Hauser L."/>
            <person name="Jeffries C.D."/>
            <person name="Chang Y.J."/>
            <person name="Brambilla E.M."/>
            <person name="Rohde M."/>
            <person name="Spring S."/>
            <person name="Goker M."/>
            <person name="Detter J.C."/>
            <person name="Woyke T."/>
            <person name="Bristow J."/>
            <person name="Eisen J.A."/>
            <person name="Markowitz V."/>
            <person name="Hugenholtz P."/>
            <person name="Kyrpides N.C."/>
            <person name="Klenk H.P."/>
        </authorList>
    </citation>
    <scope>NUCLEOTIDE SEQUENCE [LARGE SCALE GENOMIC DNA]</scope>
    <source>
        <strain evidence="6">DSM 15286 / JCM 11887 / CIR29812</strain>
    </source>
</reference>
<dbReference type="Pfam" id="PF13432">
    <property type="entry name" value="TPR_16"/>
    <property type="match status" value="1"/>
</dbReference>
<dbReference type="GO" id="GO:0006396">
    <property type="term" value="P:RNA processing"/>
    <property type="evidence" value="ECO:0007669"/>
    <property type="project" value="InterPro"/>
</dbReference>
<dbReference type="SUPFAM" id="SSF48452">
    <property type="entry name" value="TPR-like"/>
    <property type="match status" value="3"/>
</dbReference>
<dbReference type="STRING" id="667014.Thein_0899"/>
<dbReference type="PROSITE" id="PS50005">
    <property type="entry name" value="TPR"/>
    <property type="match status" value="5"/>
</dbReference>
<dbReference type="InterPro" id="IPR019734">
    <property type="entry name" value="TPR_rpt"/>
</dbReference>
<accession>F8ACY2</accession>
<feature type="domain" description="Ancillary SecYEG translocon subunit/Cell division coordinator CpoB TPR" evidence="4">
    <location>
        <begin position="454"/>
        <end position="555"/>
    </location>
</feature>
<dbReference type="InterPro" id="IPR003107">
    <property type="entry name" value="HAT"/>
</dbReference>
<dbReference type="EMBL" id="CP002683">
    <property type="protein sequence ID" value="AEH44776.1"/>
    <property type="molecule type" value="Genomic_DNA"/>
</dbReference>
<feature type="repeat" description="TPR" evidence="3">
    <location>
        <begin position="171"/>
        <end position="204"/>
    </location>
</feature>
<feature type="repeat" description="TPR" evidence="3">
    <location>
        <begin position="35"/>
        <end position="68"/>
    </location>
</feature>